<protein>
    <submittedName>
        <fullName evidence="2">Uncharacterized protein</fullName>
    </submittedName>
</protein>
<gene>
    <name evidence="2" type="ORF">AYO28_14640</name>
</gene>
<comment type="caution">
    <text evidence="2">The sequence shown here is derived from an EMBL/GenBank/DDBJ whole genome shotgun (WGS) entry which is preliminary data.</text>
</comment>
<dbReference type="RefSeq" id="WP_064302443.1">
    <property type="nucleotide sequence ID" value="NZ_LUCV01000012.1"/>
</dbReference>
<keyword evidence="1" id="KW-0812">Transmembrane</keyword>
<keyword evidence="1" id="KW-0472">Membrane</keyword>
<reference evidence="2 3" key="1">
    <citation type="submission" date="2016-03" db="EMBL/GenBank/DDBJ databases">
        <title>Draft Genome Assembly of Pseudomonas putida strain CBF10-2.</title>
        <authorList>
            <person name="Iyer R.S."/>
            <person name="Damania A."/>
        </authorList>
    </citation>
    <scope>NUCLEOTIDE SEQUENCE [LARGE SCALE GENOMIC DNA]</scope>
    <source>
        <strain evidence="2 3">CBF10-2</strain>
    </source>
</reference>
<evidence type="ECO:0000313" key="2">
    <source>
        <dbReference type="EMBL" id="OAI93324.1"/>
    </source>
</evidence>
<accession>A0A177SQQ6</accession>
<proteinExistence type="predicted"/>
<dbReference type="AlphaFoldDB" id="A0A177SQQ6"/>
<evidence type="ECO:0000256" key="1">
    <source>
        <dbReference type="SAM" id="Phobius"/>
    </source>
</evidence>
<feature type="transmembrane region" description="Helical" evidence="1">
    <location>
        <begin position="23"/>
        <end position="43"/>
    </location>
</feature>
<sequence length="262" mass="30087">MNVALGLLLKTALVMMVWFWNSLRLFALLLIVLLGALSVWNIVEVVRWPAPIRYFQDPYVCGQISGYVLRFSRKYVFRWPEYEGLSSWEPGFHKNKSGCDANLRALKLIASWPEMKPDVNSYGSAGFKYDFQGLSIYIVPASNAVTDMQRLLMLTLEGLTPEQRRSIKYIDSLGLYHVRGFGPISRKDLADLYWSEKDGEVIHVAYCPWLPIQKRLGECSFRFFVPELGAFVEVEFQVEKLGRWREVVRAAIDFLNEGLVGS</sequence>
<organism evidence="2 3">
    <name type="scientific">Pseudomonas putida</name>
    <name type="common">Arthrobacter siderocapsulatus</name>
    <dbReference type="NCBI Taxonomy" id="303"/>
    <lineage>
        <taxon>Bacteria</taxon>
        <taxon>Pseudomonadati</taxon>
        <taxon>Pseudomonadota</taxon>
        <taxon>Gammaproteobacteria</taxon>
        <taxon>Pseudomonadales</taxon>
        <taxon>Pseudomonadaceae</taxon>
        <taxon>Pseudomonas</taxon>
    </lineage>
</organism>
<dbReference type="EMBL" id="LUCV01000012">
    <property type="protein sequence ID" value="OAI93324.1"/>
    <property type="molecule type" value="Genomic_DNA"/>
</dbReference>
<name>A0A177SQQ6_PSEPU</name>
<keyword evidence="1" id="KW-1133">Transmembrane helix</keyword>
<evidence type="ECO:0000313" key="3">
    <source>
        <dbReference type="Proteomes" id="UP000077752"/>
    </source>
</evidence>
<dbReference type="Proteomes" id="UP000077752">
    <property type="component" value="Unassembled WGS sequence"/>
</dbReference>